<keyword evidence="1" id="KW-0732">Signal</keyword>
<accession>A0A0C6P2C9</accession>
<proteinExistence type="predicted"/>
<dbReference type="EMBL" id="HE965806">
    <property type="protein sequence ID" value="CCJ53568.1"/>
    <property type="molecule type" value="Genomic_DNA"/>
</dbReference>
<dbReference type="KEGG" id="bbh:BN112_1651"/>
<sequence length="915" mass="94582">MAGQARGWYGAGGRHPIHFQISAGAALMLGLLDVAGAAAVTAAQRIDGGAAFLGDVAIATTKASEHGINVTGRQAEVRVTGGAIRTSGNQAQGVRVGTENAQDNTALGASVSLQNLIIETAGTGALGVSVHEPQGGGGTRLSMSGTTVRTRGDDSFALQLSGPAGATLHGVALETAGQQAPAVVLWQGAQLNAQGLVVQVNGAGVSAIHAQDAGSFTLSGSDITARGQEVAGIYVQEGMQGTLTGTRVTTQGDTAPALQVEDAGTHVSMNGGALSTSGANSPAAWLLAGGSAQFRDTVLSTVGEASHGVDVAAHSEVELAHAQVRAGGQGAHGLVVTRSSAMVRAGSLVESTGDGAAALLESGHLTVDGSVVHGHGAAGLEVDGESNVSLLNGARLSSDQSTAIRLIDPRSVLNLDIKDRAQLLGDIAAGPQQPDGSPEQARVRVALADGGTWAGRTDGAVHTVRLLDRGVWTVTGDSRVAEVKLEGGTLAFAAPAQPKGAFKTLVATQGISGTGTIVMNAHLPSGTADVLLAPQGFGDRQVLVVNNTDDGTESGASKVPLIEDEQGHTAFTLGNMGGRVDAGARQYELTASEAQADKARTWQLTPTNELSTTATAAVNAMAIAASQRIWQAEMDVLLRHMSGLHSSGSPGGFWARGLSQRQRLDTGYGPWQKQTVSGIELGIDRRVAGGATTAWSVGMLAGYSETRRDGGAYRAGHVHSAHVGAYVSYLNDSGSYVDGVVKYNRFRHGFDVRTTDLKRVDAKHRSHGLGALLRGGRRIDIDGGWYVEPQASVAWFHADGSRYEASNGLRVRADSAHSWVLRAGAEAGRQMRLANGNIVEPYARLGWAQELGADNAVYTNGIRHVTRSRGGFAEARVGVGALLGKRHALYADYEYAKGARFEAPWTLQLGYRYSW</sequence>
<dbReference type="Proteomes" id="UP000007564">
    <property type="component" value="Chromosome"/>
</dbReference>
<dbReference type="InterPro" id="IPR004899">
    <property type="entry name" value="Pertactin_central"/>
</dbReference>
<dbReference type="InterPro" id="IPR006315">
    <property type="entry name" value="OM_autotransptr_brl_dom"/>
</dbReference>
<reference evidence="3 4" key="1">
    <citation type="journal article" date="2012" name="BMC Genomics">
        <title>Comparative genomics of the classical Bordetella subspecies: the evolution and exchange of virulence-associated diversity amongst closely related pathogens.</title>
        <authorList>
            <person name="Park J."/>
            <person name="Zhang Y."/>
            <person name="Buboltz A.M."/>
            <person name="Zhang X."/>
            <person name="Schuster S.C."/>
            <person name="Ahuja U."/>
            <person name="Liu M."/>
            <person name="Miller J.F."/>
            <person name="Sebaihia M."/>
            <person name="Bentley S.D."/>
            <person name="Parkhill J."/>
            <person name="Harvill E.T."/>
        </authorList>
    </citation>
    <scope>NUCLEOTIDE SEQUENCE [LARGE SCALE GENOMIC DNA]</scope>
    <source>
        <strain evidence="3 4">253</strain>
    </source>
</reference>
<dbReference type="Gene3D" id="2.160.20.20">
    <property type="match status" value="1"/>
</dbReference>
<dbReference type="InterPro" id="IPR005546">
    <property type="entry name" value="Autotransporte_beta"/>
</dbReference>
<dbReference type="InterPro" id="IPR051551">
    <property type="entry name" value="Autotransporter_adhesion"/>
</dbReference>
<dbReference type="OrthoDB" id="8612831at2"/>
<dbReference type="InterPro" id="IPR012332">
    <property type="entry name" value="Autotransporter_pectin_lyase_C"/>
</dbReference>
<dbReference type="CDD" id="cd01343">
    <property type="entry name" value="PL1_Passenger_AT"/>
    <property type="match status" value="1"/>
</dbReference>
<dbReference type="Pfam" id="PF03212">
    <property type="entry name" value="Pertactin"/>
    <property type="match status" value="1"/>
</dbReference>
<dbReference type="PANTHER" id="PTHR35037:SF7">
    <property type="entry name" value="AUTOTRANSPORTER"/>
    <property type="match status" value="1"/>
</dbReference>
<dbReference type="Gene3D" id="2.40.128.130">
    <property type="entry name" value="Autotransporter beta-domain"/>
    <property type="match status" value="1"/>
</dbReference>
<dbReference type="SUPFAM" id="SSF51126">
    <property type="entry name" value="Pectin lyase-like"/>
    <property type="match status" value="1"/>
</dbReference>
<dbReference type="PRINTS" id="PR01484">
    <property type="entry name" value="PRTACTNFAMLY"/>
</dbReference>
<dbReference type="PANTHER" id="PTHR35037">
    <property type="entry name" value="C-TERMINAL REGION OF AIDA-LIKE PROTEIN"/>
    <property type="match status" value="1"/>
</dbReference>
<dbReference type="RefSeq" id="WP_015064140.1">
    <property type="nucleotide sequence ID" value="NC_019382.1"/>
</dbReference>
<dbReference type="SUPFAM" id="SSF103515">
    <property type="entry name" value="Autotransporter"/>
    <property type="match status" value="1"/>
</dbReference>
<protein>
    <submittedName>
        <fullName evidence="3">Autotransporter</fullName>
    </submittedName>
</protein>
<dbReference type="Pfam" id="PF03797">
    <property type="entry name" value="Autotransporter"/>
    <property type="match status" value="1"/>
</dbReference>
<dbReference type="InterPro" id="IPR036709">
    <property type="entry name" value="Autotransporte_beta_dom_sf"/>
</dbReference>
<feature type="domain" description="Autotransporter" evidence="2">
    <location>
        <begin position="646"/>
        <end position="915"/>
    </location>
</feature>
<evidence type="ECO:0000313" key="4">
    <source>
        <dbReference type="Proteomes" id="UP000007564"/>
    </source>
</evidence>
<dbReference type="HOGENOM" id="CLU_002318_1_0_4"/>
<evidence type="ECO:0000256" key="1">
    <source>
        <dbReference type="ARBA" id="ARBA00022729"/>
    </source>
</evidence>
<organism evidence="3 4">
    <name type="scientific">Bordetella bronchiseptica 253</name>
    <dbReference type="NCBI Taxonomy" id="568707"/>
    <lineage>
        <taxon>Bacteria</taxon>
        <taxon>Pseudomonadati</taxon>
        <taxon>Pseudomonadota</taxon>
        <taxon>Betaproteobacteria</taxon>
        <taxon>Burkholderiales</taxon>
        <taxon>Alcaligenaceae</taxon>
        <taxon>Bordetella</taxon>
    </lineage>
</organism>
<dbReference type="InterPro" id="IPR011050">
    <property type="entry name" value="Pectin_lyase_fold/virulence"/>
</dbReference>
<evidence type="ECO:0000313" key="3">
    <source>
        <dbReference type="EMBL" id="CCJ53568.1"/>
    </source>
</evidence>
<gene>
    <name evidence="3" type="primary">vag8</name>
    <name evidence="3" type="ORF">BN112_1651</name>
</gene>
<dbReference type="SMART" id="SM00869">
    <property type="entry name" value="Autotransporter"/>
    <property type="match status" value="1"/>
</dbReference>
<evidence type="ECO:0000259" key="2">
    <source>
        <dbReference type="PROSITE" id="PS51208"/>
    </source>
</evidence>
<dbReference type="NCBIfam" id="TIGR01414">
    <property type="entry name" value="autotrans_barl"/>
    <property type="match status" value="1"/>
</dbReference>
<dbReference type="AlphaFoldDB" id="A0A0C6P2C9"/>
<dbReference type="GO" id="GO:0019867">
    <property type="term" value="C:outer membrane"/>
    <property type="evidence" value="ECO:0007669"/>
    <property type="project" value="InterPro"/>
</dbReference>
<name>A0A0C6P2C9_BORBO</name>
<dbReference type="PROSITE" id="PS51208">
    <property type="entry name" value="AUTOTRANSPORTER"/>
    <property type="match status" value="1"/>
</dbReference>
<dbReference type="InterPro" id="IPR003991">
    <property type="entry name" value="Pertactin_virulence_factor"/>
</dbReference>